<dbReference type="OrthoDB" id="195113at2"/>
<dbReference type="AlphaFoldDB" id="A0A369QI39"/>
<reference evidence="1 2" key="1">
    <citation type="submission" date="2018-04" db="EMBL/GenBank/DDBJ databases">
        <title>Adhaeribacter sp. HMF7616 genome sequencing and assembly.</title>
        <authorList>
            <person name="Kang H."/>
            <person name="Kang J."/>
            <person name="Cha I."/>
            <person name="Kim H."/>
            <person name="Joh K."/>
        </authorList>
    </citation>
    <scope>NUCLEOTIDE SEQUENCE [LARGE SCALE GENOMIC DNA]</scope>
    <source>
        <strain evidence="1 2">HMF7616</strain>
    </source>
</reference>
<comment type="caution">
    <text evidence="1">The sequence shown here is derived from an EMBL/GenBank/DDBJ whole genome shotgun (WGS) entry which is preliminary data.</text>
</comment>
<proteinExistence type="predicted"/>
<name>A0A369QI39_9BACT</name>
<sequence length="64" mass="7163">MRKLKLYSAASLDNKIARKDGAIDWLPDPNAGEGYGYQNFLATVDTLLMGYKTYEVCVGFGEWP</sequence>
<dbReference type="InterPro" id="IPR024072">
    <property type="entry name" value="DHFR-like_dom_sf"/>
</dbReference>
<organism evidence="1 2">
    <name type="scientific">Adhaeribacter pallidiroseus</name>
    <dbReference type="NCBI Taxonomy" id="2072847"/>
    <lineage>
        <taxon>Bacteria</taxon>
        <taxon>Pseudomonadati</taxon>
        <taxon>Bacteroidota</taxon>
        <taxon>Cytophagia</taxon>
        <taxon>Cytophagales</taxon>
        <taxon>Hymenobacteraceae</taxon>
        <taxon>Adhaeribacter</taxon>
    </lineage>
</organism>
<dbReference type="RefSeq" id="WP_115372327.1">
    <property type="nucleotide sequence ID" value="NZ_QASA01000001.1"/>
</dbReference>
<evidence type="ECO:0000313" key="1">
    <source>
        <dbReference type="EMBL" id="RDC62947.1"/>
    </source>
</evidence>
<keyword evidence="2" id="KW-1185">Reference proteome</keyword>
<evidence type="ECO:0000313" key="2">
    <source>
        <dbReference type="Proteomes" id="UP000253919"/>
    </source>
</evidence>
<dbReference type="SUPFAM" id="SSF53597">
    <property type="entry name" value="Dihydrofolate reductase-like"/>
    <property type="match status" value="1"/>
</dbReference>
<accession>A0A369QI39</accession>
<dbReference type="Proteomes" id="UP000253919">
    <property type="component" value="Unassembled WGS sequence"/>
</dbReference>
<dbReference type="EMBL" id="QASA01000001">
    <property type="protein sequence ID" value="RDC62947.1"/>
    <property type="molecule type" value="Genomic_DNA"/>
</dbReference>
<gene>
    <name evidence="1" type="ORF">AHMF7616_01546</name>
</gene>
<protein>
    <recommendedName>
        <fullName evidence="3">Dihydrofolate reductase</fullName>
    </recommendedName>
</protein>
<dbReference type="Gene3D" id="3.40.430.10">
    <property type="entry name" value="Dihydrofolate Reductase, subunit A"/>
    <property type="match status" value="1"/>
</dbReference>
<evidence type="ECO:0008006" key="3">
    <source>
        <dbReference type="Google" id="ProtNLM"/>
    </source>
</evidence>